<organism evidence="1 2">
    <name type="scientific">Chaenocephalus aceratus</name>
    <name type="common">Blackfin icefish</name>
    <name type="synonym">Chaenichthys aceratus</name>
    <dbReference type="NCBI Taxonomy" id="36190"/>
    <lineage>
        <taxon>Eukaryota</taxon>
        <taxon>Metazoa</taxon>
        <taxon>Chordata</taxon>
        <taxon>Craniata</taxon>
        <taxon>Vertebrata</taxon>
        <taxon>Euteleostomi</taxon>
        <taxon>Actinopterygii</taxon>
        <taxon>Neopterygii</taxon>
        <taxon>Teleostei</taxon>
        <taxon>Neoteleostei</taxon>
        <taxon>Acanthomorphata</taxon>
        <taxon>Eupercaria</taxon>
        <taxon>Perciformes</taxon>
        <taxon>Notothenioidei</taxon>
        <taxon>Channichthyidae</taxon>
        <taxon>Chaenocephalus</taxon>
    </lineage>
</organism>
<dbReference type="EMBL" id="CM043797">
    <property type="protein sequence ID" value="KAI4814807.1"/>
    <property type="molecule type" value="Genomic_DNA"/>
</dbReference>
<gene>
    <name evidence="1" type="ORF">KUCAC02_004996</name>
</gene>
<reference evidence="1" key="1">
    <citation type="submission" date="2022-05" db="EMBL/GenBank/DDBJ databases">
        <title>Chromosome-level genome of Chaenocephalus aceratus.</title>
        <authorList>
            <person name="Park H."/>
        </authorList>
    </citation>
    <scope>NUCLEOTIDE SEQUENCE</scope>
    <source>
        <strain evidence="1">KU_202001</strain>
    </source>
</reference>
<dbReference type="Proteomes" id="UP001057452">
    <property type="component" value="Chromosome 13"/>
</dbReference>
<sequence>PKLDMTPISSWSRGGPRPSHSAQTQGGWKAGREKELKDCEGGREEVKDSRGLIPENIVKTDYKVPETMVSIWFGPEHRVQGPAVLLGRWHKGVMCRQDISLKALLGAKGPAQLSLKPNQPE</sequence>
<evidence type="ECO:0000313" key="2">
    <source>
        <dbReference type="Proteomes" id="UP001057452"/>
    </source>
</evidence>
<feature type="non-terminal residue" evidence="1">
    <location>
        <position position="1"/>
    </location>
</feature>
<accession>A0ACB9WMP8</accession>
<comment type="caution">
    <text evidence="1">The sequence shown here is derived from an EMBL/GenBank/DDBJ whole genome shotgun (WGS) entry which is preliminary data.</text>
</comment>
<name>A0ACB9WMP8_CHAAC</name>
<protein>
    <submittedName>
        <fullName evidence="1">Uncharacterized protein</fullName>
    </submittedName>
</protein>
<proteinExistence type="predicted"/>
<feature type="non-terminal residue" evidence="1">
    <location>
        <position position="121"/>
    </location>
</feature>
<evidence type="ECO:0000313" key="1">
    <source>
        <dbReference type="EMBL" id="KAI4814807.1"/>
    </source>
</evidence>
<keyword evidence="2" id="KW-1185">Reference proteome</keyword>